<keyword evidence="5" id="KW-0238">DNA-binding</keyword>
<accession>A0A9P0QPA7</accession>
<keyword evidence="6" id="KW-0804">Transcription</keyword>
<proteinExistence type="predicted"/>
<sequence length="724" mass="82571">MDNTVSTSTKRKKSDASKNRKSAQVNRVPNACEICREKKTRCFRDPDYTACMRCKATKQLCSFEREEMSLQSIGGPVIPTTFQLGSDMKIDRLDSLQRSVNEVLSILKREPGQVQYQRENNNSNMIDMGYNNVKYGNVLGIETPGSREPGISSDPHATKAVDDISTFQTPTNSFEASAYSIVTNQIQSNFIPSPILDLLGLNPSPANSNKPNEHFDDVISKGIIPESDAIDLMNDFRRNYGRWISFPLSISSSILIDRIRYKSSLLLTTCFCLSLRYSLNGIIDPVLLERKRAIHRLLIKELAKDMGNALMKFTCFSGVESGHIEFMQALVLLSIYALSLSSMAKSAVEGFENLEDELKLDAWLLSGLGLKMFVTKSSFGSLLRGSTSRQQKKLKEEQQRQLQQHQEQQHQHQHRHSIDSSLAQSPFTIFYDELDSEEFQKLAVLRTYNHLTLVHLINCIFSGRMCIIDNIRLKYSSATLSLPSSTNFDGRMVSEIGILLVAYNYIQENLCNSNNEKVSISEKIRASEYQFVSVKEEIRSWYEQWEYLFSQPAPQFVELCYHFCCMMIYYAHTYQRAILIEGYPVGTEESLIANLYNENNILFLLKHADDNSLNKILMHAINLVRFVNVIESDSYFAYLSDQIHFCFFFAGVMILRLCAENENPNNEINRSTLTKREIMEIKGDIKVLISKFRMMSNSTNSPDNLTEKYCLGLESLYVGMYGTS</sequence>
<evidence type="ECO:0000256" key="1">
    <source>
        <dbReference type="ARBA" id="ARBA00004123"/>
    </source>
</evidence>
<dbReference type="GO" id="GO:0000976">
    <property type="term" value="F:transcription cis-regulatory region binding"/>
    <property type="evidence" value="ECO:0007669"/>
    <property type="project" value="TreeGrafter"/>
</dbReference>
<dbReference type="GO" id="GO:0008270">
    <property type="term" value="F:zinc ion binding"/>
    <property type="evidence" value="ECO:0007669"/>
    <property type="project" value="InterPro"/>
</dbReference>
<keyword evidence="4" id="KW-0805">Transcription regulation</keyword>
<evidence type="ECO:0000256" key="5">
    <source>
        <dbReference type="ARBA" id="ARBA00023125"/>
    </source>
</evidence>
<evidence type="ECO:0000313" key="11">
    <source>
        <dbReference type="Proteomes" id="UP000837801"/>
    </source>
</evidence>
<feature type="domain" description="Zn(2)-C6 fungal-type" evidence="9">
    <location>
        <begin position="31"/>
        <end position="63"/>
    </location>
</feature>
<dbReference type="GO" id="GO:0000981">
    <property type="term" value="F:DNA-binding transcription factor activity, RNA polymerase II-specific"/>
    <property type="evidence" value="ECO:0007669"/>
    <property type="project" value="InterPro"/>
</dbReference>
<reference evidence="10" key="1">
    <citation type="submission" date="2022-03" db="EMBL/GenBank/DDBJ databases">
        <authorList>
            <person name="Legras J.-L."/>
            <person name="Devillers H."/>
            <person name="Grondin C."/>
        </authorList>
    </citation>
    <scope>NUCLEOTIDE SEQUENCE</scope>
    <source>
        <strain evidence="10">CLIB 1423</strain>
    </source>
</reference>
<dbReference type="InterPro" id="IPR001138">
    <property type="entry name" value="Zn2Cys6_DnaBD"/>
</dbReference>
<evidence type="ECO:0000256" key="2">
    <source>
        <dbReference type="ARBA" id="ARBA00022723"/>
    </source>
</evidence>
<evidence type="ECO:0000256" key="8">
    <source>
        <dbReference type="SAM" id="MobiDB-lite"/>
    </source>
</evidence>
<comment type="subcellular location">
    <subcellularLocation>
        <location evidence="1">Nucleus</location>
    </subcellularLocation>
</comment>
<dbReference type="PANTHER" id="PTHR31845">
    <property type="entry name" value="FINGER DOMAIN PROTEIN, PUTATIVE-RELATED"/>
    <property type="match status" value="1"/>
</dbReference>
<dbReference type="PROSITE" id="PS50048">
    <property type="entry name" value="ZN2_CY6_FUNGAL_2"/>
    <property type="match status" value="1"/>
</dbReference>
<feature type="region of interest" description="Disordered" evidence="8">
    <location>
        <begin position="393"/>
        <end position="419"/>
    </location>
</feature>
<organism evidence="10 11">
    <name type="scientific">[Candida] railenensis</name>
    <dbReference type="NCBI Taxonomy" id="45579"/>
    <lineage>
        <taxon>Eukaryota</taxon>
        <taxon>Fungi</taxon>
        <taxon>Dikarya</taxon>
        <taxon>Ascomycota</taxon>
        <taxon>Saccharomycotina</taxon>
        <taxon>Pichiomycetes</taxon>
        <taxon>Debaryomycetaceae</taxon>
        <taxon>Kurtzmaniella</taxon>
    </lineage>
</organism>
<dbReference type="SUPFAM" id="SSF57701">
    <property type="entry name" value="Zn2/Cys6 DNA-binding domain"/>
    <property type="match status" value="1"/>
</dbReference>
<keyword evidence="2" id="KW-0479">Metal-binding</keyword>
<dbReference type="InterPro" id="IPR036864">
    <property type="entry name" value="Zn2-C6_fun-type_DNA-bd_sf"/>
</dbReference>
<comment type="caution">
    <text evidence="10">The sequence shown here is derived from an EMBL/GenBank/DDBJ whole genome shotgun (WGS) entry which is preliminary data.</text>
</comment>
<dbReference type="OrthoDB" id="2595934at2759"/>
<keyword evidence="11" id="KW-1185">Reference proteome</keyword>
<gene>
    <name evidence="10" type="ORF">CLIB1423_06S02102</name>
</gene>
<evidence type="ECO:0000256" key="7">
    <source>
        <dbReference type="ARBA" id="ARBA00023242"/>
    </source>
</evidence>
<dbReference type="CDD" id="cd00067">
    <property type="entry name" value="GAL4"/>
    <property type="match status" value="1"/>
</dbReference>
<dbReference type="Gene3D" id="4.10.240.10">
    <property type="entry name" value="Zn(2)-C6 fungal-type DNA-binding domain"/>
    <property type="match status" value="1"/>
</dbReference>
<dbReference type="Proteomes" id="UP000837801">
    <property type="component" value="Unassembled WGS sequence"/>
</dbReference>
<dbReference type="GO" id="GO:0005634">
    <property type="term" value="C:nucleus"/>
    <property type="evidence" value="ECO:0007669"/>
    <property type="project" value="UniProtKB-SubCell"/>
</dbReference>
<keyword evidence="3" id="KW-0862">Zinc</keyword>
<evidence type="ECO:0000256" key="6">
    <source>
        <dbReference type="ARBA" id="ARBA00023163"/>
    </source>
</evidence>
<keyword evidence="7" id="KW-0539">Nucleus</keyword>
<evidence type="ECO:0000256" key="3">
    <source>
        <dbReference type="ARBA" id="ARBA00022833"/>
    </source>
</evidence>
<dbReference type="InterPro" id="IPR051089">
    <property type="entry name" value="prtT"/>
</dbReference>
<evidence type="ECO:0000259" key="9">
    <source>
        <dbReference type="PROSITE" id="PS50048"/>
    </source>
</evidence>
<dbReference type="PANTHER" id="PTHR31845:SF34">
    <property type="entry name" value="TRANSCRIPTIONAL ACTIVATOR OF PROTEASES PRTT"/>
    <property type="match status" value="1"/>
</dbReference>
<dbReference type="AlphaFoldDB" id="A0A9P0QPA7"/>
<evidence type="ECO:0000313" key="10">
    <source>
        <dbReference type="EMBL" id="CAH2352247.1"/>
    </source>
</evidence>
<evidence type="ECO:0000256" key="4">
    <source>
        <dbReference type="ARBA" id="ARBA00023015"/>
    </source>
</evidence>
<feature type="region of interest" description="Disordered" evidence="8">
    <location>
        <begin position="1"/>
        <end position="23"/>
    </location>
</feature>
<protein>
    <recommendedName>
        <fullName evidence="9">Zn(2)-C6 fungal-type domain-containing protein</fullName>
    </recommendedName>
</protein>
<dbReference type="EMBL" id="CAKXYY010000006">
    <property type="protein sequence ID" value="CAH2352247.1"/>
    <property type="molecule type" value="Genomic_DNA"/>
</dbReference>
<dbReference type="SMART" id="SM00066">
    <property type="entry name" value="GAL4"/>
    <property type="match status" value="1"/>
</dbReference>
<name>A0A9P0QPA7_9ASCO</name>
<dbReference type="PROSITE" id="PS00463">
    <property type="entry name" value="ZN2_CY6_FUNGAL_1"/>
    <property type="match status" value="1"/>
</dbReference>